<dbReference type="AlphaFoldDB" id="A0A1C6VVV6"/>
<organism evidence="2 3">
    <name type="scientific">Micromonospora peucetia</name>
    <dbReference type="NCBI Taxonomy" id="47871"/>
    <lineage>
        <taxon>Bacteria</taxon>
        <taxon>Bacillati</taxon>
        <taxon>Actinomycetota</taxon>
        <taxon>Actinomycetes</taxon>
        <taxon>Micromonosporales</taxon>
        <taxon>Micromonosporaceae</taxon>
        <taxon>Micromonospora</taxon>
    </lineage>
</organism>
<dbReference type="STRING" id="47871.GA0070608_4313"/>
<reference evidence="2 3" key="1">
    <citation type="submission" date="2016-06" db="EMBL/GenBank/DDBJ databases">
        <authorList>
            <person name="Kjaerup R.B."/>
            <person name="Dalgaard T.S."/>
            <person name="Juul-Madsen H.R."/>
        </authorList>
    </citation>
    <scope>NUCLEOTIDE SEQUENCE [LARGE SCALE GENOMIC DNA]</scope>
    <source>
        <strain evidence="2 3">DSM 43363</strain>
    </source>
</reference>
<dbReference type="EMBL" id="FMIC01000002">
    <property type="protein sequence ID" value="SCL70362.1"/>
    <property type="molecule type" value="Genomic_DNA"/>
</dbReference>
<dbReference type="RefSeq" id="WP_091630308.1">
    <property type="nucleotide sequence ID" value="NZ_FMIC01000002.1"/>
</dbReference>
<feature type="region of interest" description="Disordered" evidence="1">
    <location>
        <begin position="1"/>
        <end position="26"/>
    </location>
</feature>
<evidence type="ECO:0000256" key="1">
    <source>
        <dbReference type="SAM" id="MobiDB-lite"/>
    </source>
</evidence>
<accession>A0A1C6VVV6</accession>
<name>A0A1C6VVV6_9ACTN</name>
<gene>
    <name evidence="2" type="ORF">GA0070608_4313</name>
</gene>
<sequence length="82" mass="8549">MTELSHFGSAARESATSASSRARAYSTEGGLVTVLKPGTRRSLAVDDIGKAAAAAIIESDRFDEVEVGRGQEPVTQAGERVV</sequence>
<proteinExistence type="predicted"/>
<evidence type="ECO:0000313" key="2">
    <source>
        <dbReference type="EMBL" id="SCL70362.1"/>
    </source>
</evidence>
<dbReference type="Proteomes" id="UP000199343">
    <property type="component" value="Unassembled WGS sequence"/>
</dbReference>
<feature type="compositionally biased region" description="Low complexity" evidence="1">
    <location>
        <begin position="9"/>
        <end position="26"/>
    </location>
</feature>
<evidence type="ECO:0000313" key="3">
    <source>
        <dbReference type="Proteomes" id="UP000199343"/>
    </source>
</evidence>
<protein>
    <submittedName>
        <fullName evidence="2">Uncharacterized protein</fullName>
    </submittedName>
</protein>